<evidence type="ECO:0000313" key="2">
    <source>
        <dbReference type="Proteomes" id="UP000218334"/>
    </source>
</evidence>
<dbReference type="EMBL" id="KZ293454">
    <property type="protein sequence ID" value="PBK64032.1"/>
    <property type="molecule type" value="Genomic_DNA"/>
</dbReference>
<evidence type="ECO:0000313" key="1">
    <source>
        <dbReference type="EMBL" id="PBK64032.1"/>
    </source>
</evidence>
<name>A0A2H3BAJ3_9AGAR</name>
<accession>A0A2H3BAJ3</accession>
<sequence>MYWEQEGQYPLILGAVIDISMKEQENRKTYNTALDSEGCRTTWWFTTRRMEETELAVRLLALNLGNKDGYVRMSRTYEVDSMAASEVDIPDTSQRRWRPPDIALSLSETKDDVLLLHGQLRPQTTYFMAIAGVSSIFKLFSLQLEDPEMQTAKELRIEGRGCWHASIIHTTKEVSRHTSKSIQNKLTGKFFANKDKAPFQ</sequence>
<reference evidence="2" key="1">
    <citation type="journal article" date="2017" name="Nat. Ecol. Evol.">
        <title>Genome expansion and lineage-specific genetic innovations in the forest pathogenic fungi Armillaria.</title>
        <authorList>
            <person name="Sipos G."/>
            <person name="Prasanna A.N."/>
            <person name="Walter M.C."/>
            <person name="O'Connor E."/>
            <person name="Balint B."/>
            <person name="Krizsan K."/>
            <person name="Kiss B."/>
            <person name="Hess J."/>
            <person name="Varga T."/>
            <person name="Slot J."/>
            <person name="Riley R."/>
            <person name="Boka B."/>
            <person name="Rigling D."/>
            <person name="Barry K."/>
            <person name="Lee J."/>
            <person name="Mihaltcheva S."/>
            <person name="LaButti K."/>
            <person name="Lipzen A."/>
            <person name="Waldron R."/>
            <person name="Moloney N.M."/>
            <person name="Sperisen C."/>
            <person name="Kredics L."/>
            <person name="Vagvoelgyi C."/>
            <person name="Patrignani A."/>
            <person name="Fitzpatrick D."/>
            <person name="Nagy I."/>
            <person name="Doyle S."/>
            <person name="Anderson J.B."/>
            <person name="Grigoriev I.V."/>
            <person name="Gueldener U."/>
            <person name="Muensterkoetter M."/>
            <person name="Nagy L.G."/>
        </authorList>
    </citation>
    <scope>NUCLEOTIDE SEQUENCE [LARGE SCALE GENOMIC DNA]</scope>
    <source>
        <strain evidence="2">28-4</strain>
    </source>
</reference>
<dbReference type="Proteomes" id="UP000218334">
    <property type="component" value="Unassembled WGS sequence"/>
</dbReference>
<keyword evidence="2" id="KW-1185">Reference proteome</keyword>
<gene>
    <name evidence="1" type="ORF">ARMSODRAFT_1056523</name>
</gene>
<organism evidence="1 2">
    <name type="scientific">Armillaria solidipes</name>
    <dbReference type="NCBI Taxonomy" id="1076256"/>
    <lineage>
        <taxon>Eukaryota</taxon>
        <taxon>Fungi</taxon>
        <taxon>Dikarya</taxon>
        <taxon>Basidiomycota</taxon>
        <taxon>Agaricomycotina</taxon>
        <taxon>Agaricomycetes</taxon>
        <taxon>Agaricomycetidae</taxon>
        <taxon>Agaricales</taxon>
        <taxon>Marasmiineae</taxon>
        <taxon>Physalacriaceae</taxon>
        <taxon>Armillaria</taxon>
    </lineage>
</organism>
<dbReference type="AlphaFoldDB" id="A0A2H3BAJ3"/>
<protein>
    <submittedName>
        <fullName evidence="1">Uncharacterized protein</fullName>
    </submittedName>
</protein>
<proteinExistence type="predicted"/>